<accession>A0ABY2LD40</accession>
<gene>
    <name evidence="1" type="ORF">EHQ10_05660</name>
</gene>
<comment type="caution">
    <text evidence="1">The sequence shown here is derived from an EMBL/GenBank/DDBJ whole genome shotgun (WGS) entry which is preliminary data.</text>
</comment>
<reference evidence="2" key="1">
    <citation type="journal article" date="2019" name="PLoS Negl. Trop. Dis.">
        <title>Revisiting the worldwide diversity of Leptospira species in the environment.</title>
        <authorList>
            <person name="Vincent A.T."/>
            <person name="Schiettekatte O."/>
            <person name="Bourhy P."/>
            <person name="Veyrier F.J."/>
            <person name="Picardeau M."/>
        </authorList>
    </citation>
    <scope>NUCLEOTIDE SEQUENCE [LARGE SCALE GENOMIC DNA]</scope>
    <source>
        <strain evidence="2">201800295</strain>
    </source>
</reference>
<name>A0ABY2LD40_9LEPT</name>
<dbReference type="EMBL" id="RQFD01000003">
    <property type="protein sequence ID" value="TGK53227.1"/>
    <property type="molecule type" value="Genomic_DNA"/>
</dbReference>
<proteinExistence type="predicted"/>
<protein>
    <submittedName>
        <fullName evidence="1">Uncharacterized protein</fullName>
    </submittedName>
</protein>
<evidence type="ECO:0000313" key="1">
    <source>
        <dbReference type="EMBL" id="TGK53227.1"/>
    </source>
</evidence>
<sequence length="181" mass="19208">MNKQYIEAFKLAFTTGASFFGSRALSKSDAVQKIGADKYPGIAPAGATTALFAASVKFGKSIKDNSIRTGAQAGFGAAALVSILNIPKVKENMPATVQTLLSGSGAVDGQTVTTEQLEQVMNNEVQKRVRETLSQIEFTEPEQQQLAGESDSVTQQDLVDAEDTADVFDLSGNYGDEIFST</sequence>
<keyword evidence="2" id="KW-1185">Reference proteome</keyword>
<evidence type="ECO:0000313" key="2">
    <source>
        <dbReference type="Proteomes" id="UP000297617"/>
    </source>
</evidence>
<dbReference type="Proteomes" id="UP000297617">
    <property type="component" value="Unassembled WGS sequence"/>
</dbReference>
<organism evidence="1 2">
    <name type="scientific">Leptospira bouyouniensis</name>
    <dbReference type="NCBI Taxonomy" id="2484911"/>
    <lineage>
        <taxon>Bacteria</taxon>
        <taxon>Pseudomonadati</taxon>
        <taxon>Spirochaetota</taxon>
        <taxon>Spirochaetia</taxon>
        <taxon>Leptospirales</taxon>
        <taxon>Leptospiraceae</taxon>
        <taxon>Leptospira</taxon>
    </lineage>
</organism>
<dbReference type="RefSeq" id="WP_135753491.1">
    <property type="nucleotide sequence ID" value="NZ_RQFD01000003.1"/>
</dbReference>